<evidence type="ECO:0000259" key="1">
    <source>
        <dbReference type="Pfam" id="PF13847"/>
    </source>
</evidence>
<dbReference type="Pfam" id="PF13847">
    <property type="entry name" value="Methyltransf_31"/>
    <property type="match status" value="1"/>
</dbReference>
<dbReference type="EMBL" id="MFIZ01000033">
    <property type="protein sequence ID" value="OGG11313.1"/>
    <property type="molecule type" value="Genomic_DNA"/>
</dbReference>
<dbReference type="Proteomes" id="UP000177268">
    <property type="component" value="Unassembled WGS sequence"/>
</dbReference>
<dbReference type="InterPro" id="IPR029063">
    <property type="entry name" value="SAM-dependent_MTases_sf"/>
</dbReference>
<dbReference type="PANTHER" id="PTHR43591">
    <property type="entry name" value="METHYLTRANSFERASE"/>
    <property type="match status" value="1"/>
</dbReference>
<dbReference type="Gene3D" id="3.40.50.150">
    <property type="entry name" value="Vaccinia Virus protein VP39"/>
    <property type="match status" value="1"/>
</dbReference>
<protein>
    <recommendedName>
        <fullName evidence="1">Methyltransferase domain-containing protein</fullName>
    </recommendedName>
</protein>
<evidence type="ECO:0000313" key="3">
    <source>
        <dbReference type="Proteomes" id="UP000177268"/>
    </source>
</evidence>
<reference evidence="2 3" key="1">
    <citation type="journal article" date="2016" name="Nat. Commun.">
        <title>Thousands of microbial genomes shed light on interconnected biogeochemical processes in an aquifer system.</title>
        <authorList>
            <person name="Anantharaman K."/>
            <person name="Brown C.T."/>
            <person name="Hug L.A."/>
            <person name="Sharon I."/>
            <person name="Castelle C.J."/>
            <person name="Probst A.J."/>
            <person name="Thomas B.C."/>
            <person name="Singh A."/>
            <person name="Wilkins M.J."/>
            <person name="Karaoz U."/>
            <person name="Brodie E.L."/>
            <person name="Williams K.H."/>
            <person name="Hubbard S.S."/>
            <person name="Banfield J.F."/>
        </authorList>
    </citation>
    <scope>NUCLEOTIDE SEQUENCE [LARGE SCALE GENOMIC DNA]</scope>
</reference>
<evidence type="ECO:0000313" key="2">
    <source>
        <dbReference type="EMBL" id="OGG11313.1"/>
    </source>
</evidence>
<sequence>MKNINKIHKFWKEKADICKTSPDASWGDSLMVREVRELSKYLHNGDNVLDVGCANGSSSIQFAKRKNVRLLGVDYVPEMIQNAREVKRKLPTSIADRITFKVGDALRLHVHSNYYDVVISTRCICNLTSWDNQKRAVKQMWKALRPGGVLLISEPTFEGLKELNRIGHYFKLKPLTSPWHNLYVDEHKLLEFANQLFQIRIDYFSSTYYFLSRIIYRWIKGDDASKLRRNSLFNRVGILLPSIGTCGVQRLYIMKKRNSAL</sequence>
<name>A0A1F5ZG80_9BACT</name>
<gene>
    <name evidence="2" type="ORF">A2Z00_02445</name>
</gene>
<dbReference type="CDD" id="cd02440">
    <property type="entry name" value="AdoMet_MTases"/>
    <property type="match status" value="1"/>
</dbReference>
<accession>A0A1F5ZG80</accession>
<dbReference type="STRING" id="1798370.A2Z00_02445"/>
<proteinExistence type="predicted"/>
<comment type="caution">
    <text evidence="2">The sequence shown here is derived from an EMBL/GenBank/DDBJ whole genome shotgun (WGS) entry which is preliminary data.</text>
</comment>
<dbReference type="InterPro" id="IPR025714">
    <property type="entry name" value="Methyltranfer_dom"/>
</dbReference>
<dbReference type="SUPFAM" id="SSF53335">
    <property type="entry name" value="S-adenosyl-L-methionine-dependent methyltransferases"/>
    <property type="match status" value="1"/>
</dbReference>
<dbReference type="AlphaFoldDB" id="A0A1F5ZG80"/>
<feature type="domain" description="Methyltransferase" evidence="1">
    <location>
        <begin position="43"/>
        <end position="156"/>
    </location>
</feature>
<organism evidence="2 3">
    <name type="scientific">Candidatus Gottesmanbacteria bacterium RBG_13_45_10</name>
    <dbReference type="NCBI Taxonomy" id="1798370"/>
    <lineage>
        <taxon>Bacteria</taxon>
        <taxon>Candidatus Gottesmaniibacteriota</taxon>
    </lineage>
</organism>